<proteinExistence type="predicted"/>
<dbReference type="EMBL" id="JBBNAE010000011">
    <property type="protein sequence ID" value="KAK9085610.1"/>
    <property type="molecule type" value="Genomic_DNA"/>
</dbReference>
<accession>A0AAP0E5B7</accession>
<protein>
    <submittedName>
        <fullName evidence="1">Uncharacterized protein</fullName>
    </submittedName>
</protein>
<keyword evidence="2" id="KW-1185">Reference proteome</keyword>
<evidence type="ECO:0000313" key="1">
    <source>
        <dbReference type="EMBL" id="KAK9085610.1"/>
    </source>
</evidence>
<evidence type="ECO:0000313" key="2">
    <source>
        <dbReference type="Proteomes" id="UP001417504"/>
    </source>
</evidence>
<organism evidence="1 2">
    <name type="scientific">Stephania japonica</name>
    <dbReference type="NCBI Taxonomy" id="461633"/>
    <lineage>
        <taxon>Eukaryota</taxon>
        <taxon>Viridiplantae</taxon>
        <taxon>Streptophyta</taxon>
        <taxon>Embryophyta</taxon>
        <taxon>Tracheophyta</taxon>
        <taxon>Spermatophyta</taxon>
        <taxon>Magnoliopsida</taxon>
        <taxon>Ranunculales</taxon>
        <taxon>Menispermaceae</taxon>
        <taxon>Menispermoideae</taxon>
        <taxon>Cissampelideae</taxon>
        <taxon>Stephania</taxon>
    </lineage>
</organism>
<dbReference type="AlphaFoldDB" id="A0AAP0E5B7"/>
<name>A0AAP0E5B7_9MAGN</name>
<reference evidence="1 2" key="1">
    <citation type="submission" date="2024-01" db="EMBL/GenBank/DDBJ databases">
        <title>Genome assemblies of Stephania.</title>
        <authorList>
            <person name="Yang L."/>
        </authorList>
    </citation>
    <scope>NUCLEOTIDE SEQUENCE [LARGE SCALE GENOMIC DNA]</scope>
    <source>
        <strain evidence="1">QJT</strain>
        <tissue evidence="1">Leaf</tissue>
    </source>
</reference>
<dbReference type="Proteomes" id="UP001417504">
    <property type="component" value="Unassembled WGS sequence"/>
</dbReference>
<comment type="caution">
    <text evidence="1">The sequence shown here is derived from an EMBL/GenBank/DDBJ whole genome shotgun (WGS) entry which is preliminary data.</text>
</comment>
<gene>
    <name evidence="1" type="ORF">Sjap_026021</name>
</gene>
<sequence length="50" mass="5657">MQSDDLLLEQSAQLVKSIPHRKRYKVCEISSTYLSPPKLHHVASKSGVIH</sequence>